<evidence type="ECO:0000313" key="3">
    <source>
        <dbReference type="Proteomes" id="UP001262835"/>
    </source>
</evidence>
<dbReference type="InterPro" id="IPR029432">
    <property type="entry name" value="Gp28/Gp37-like_dom"/>
</dbReference>
<comment type="caution">
    <text evidence="2">The sequence shown here is derived from an EMBL/GenBank/DDBJ whole genome shotgun (WGS) entry which is preliminary data.</text>
</comment>
<organism evidence="2 3">
    <name type="scientific">Microbacterium aquilitoris</name>
    <dbReference type="NCBI Taxonomy" id="3067307"/>
    <lineage>
        <taxon>Bacteria</taxon>
        <taxon>Bacillati</taxon>
        <taxon>Actinomycetota</taxon>
        <taxon>Actinomycetes</taxon>
        <taxon>Micrococcales</taxon>
        <taxon>Microbacteriaceae</taxon>
        <taxon>Microbacterium</taxon>
    </lineage>
</organism>
<proteinExistence type="predicted"/>
<reference evidence="2 3" key="1">
    <citation type="submission" date="2023-08" db="EMBL/GenBank/DDBJ databases">
        <title>Microbacterium aquilitoris sp. nov. and Microbacterium gwkjibeachense sp. nov., isolated from beach.</title>
        <authorList>
            <person name="Lee S.D."/>
            <person name="Yang H."/>
            <person name="Kim I."/>
        </authorList>
    </citation>
    <scope>NUCLEOTIDE SEQUENCE [LARGE SCALE GENOMIC DNA]</scope>
    <source>
        <strain evidence="2 3">KSW-18</strain>
    </source>
</reference>
<gene>
    <name evidence="2" type="ORF">Q9S78_12035</name>
</gene>
<keyword evidence="3" id="KW-1185">Reference proteome</keyword>
<name>A0ABU3GL19_9MICO</name>
<feature type="domain" description="Gp28/Gp37-like" evidence="1">
    <location>
        <begin position="27"/>
        <end position="348"/>
    </location>
</feature>
<evidence type="ECO:0000313" key="2">
    <source>
        <dbReference type="EMBL" id="MDT3331398.1"/>
    </source>
</evidence>
<dbReference type="RefSeq" id="WP_311870399.1">
    <property type="nucleotide sequence ID" value="NZ_JAUZVT010000002.1"/>
</dbReference>
<protein>
    <recommendedName>
        <fullName evidence="1">Gp28/Gp37-like domain-containing protein</fullName>
    </recommendedName>
</protein>
<dbReference type="Pfam" id="PF14594">
    <property type="entry name" value="Sipho_Gp37"/>
    <property type="match status" value="1"/>
</dbReference>
<evidence type="ECO:0000259" key="1">
    <source>
        <dbReference type="Pfam" id="PF14594"/>
    </source>
</evidence>
<sequence>MQRDHILVEIQDATSAFVKQLLPAETTCVLRFNKASTARLTVRDSHPAVTHLIAAGARAVVWMISLDGSVLTKRRLVEGRIGPLEGAGPYGNVTVTVTDDFSWFTSILGWQNPAAAVTAQTSEFATYSGPAETRALAVIAAAAARLNLPWNVPTSTGRGPVGVSRFRMDQLSTVIDMLTTARLQLTLERDATTGRWDVSIREGSSYARPLTPQSGVLSSWNWSMQPATATRVVVGGAGSGTDKEYRVVVDAAREAALGRVLETYVDASDAEPGADLTPYGVEALADSAAKASVTANLRETSWFRFPNAYELGTRLPVQVGPVSMHDLVSEITVTHANGSGFTVTPRFGFADTEPQIRFTKYVAGIAKSVRSLERR</sequence>
<dbReference type="Proteomes" id="UP001262835">
    <property type="component" value="Unassembled WGS sequence"/>
</dbReference>
<accession>A0ABU3GL19</accession>
<dbReference type="EMBL" id="JAUZVT010000002">
    <property type="protein sequence ID" value="MDT3331398.1"/>
    <property type="molecule type" value="Genomic_DNA"/>
</dbReference>